<evidence type="ECO:0008006" key="3">
    <source>
        <dbReference type="Google" id="ProtNLM"/>
    </source>
</evidence>
<dbReference type="InterPro" id="IPR009959">
    <property type="entry name" value="Cyclase_SnoaL-like"/>
</dbReference>
<dbReference type="EMBL" id="JAPUFD010000010">
    <property type="protein sequence ID" value="MDI1489806.1"/>
    <property type="molecule type" value="Genomic_DNA"/>
</dbReference>
<evidence type="ECO:0000313" key="2">
    <source>
        <dbReference type="Proteomes" id="UP001161017"/>
    </source>
</evidence>
<dbReference type="GO" id="GO:0030638">
    <property type="term" value="P:polyketide metabolic process"/>
    <property type="evidence" value="ECO:0007669"/>
    <property type="project" value="InterPro"/>
</dbReference>
<comment type="caution">
    <text evidence="1">The sequence shown here is derived from an EMBL/GenBank/DDBJ whole genome shotgun (WGS) entry which is preliminary data.</text>
</comment>
<dbReference type="PANTHER" id="PTHR38436">
    <property type="entry name" value="POLYKETIDE CYCLASE SNOAL-LIKE DOMAIN"/>
    <property type="match status" value="1"/>
</dbReference>
<reference evidence="1" key="1">
    <citation type="journal article" date="2023" name="Genome Biol. Evol.">
        <title>First Whole Genome Sequence and Flow Cytometry Genome Size Data for the Lichen-Forming Fungus Ramalina farinacea (Ascomycota).</title>
        <authorList>
            <person name="Llewellyn T."/>
            <person name="Mian S."/>
            <person name="Hill R."/>
            <person name="Leitch I.J."/>
            <person name="Gaya E."/>
        </authorList>
    </citation>
    <scope>NUCLEOTIDE SEQUENCE</scope>
    <source>
        <strain evidence="1">LIQ254RAFAR</strain>
    </source>
</reference>
<evidence type="ECO:0000313" key="1">
    <source>
        <dbReference type="EMBL" id="MDI1489806.1"/>
    </source>
</evidence>
<organism evidence="1 2">
    <name type="scientific">Ramalina farinacea</name>
    <dbReference type="NCBI Taxonomy" id="258253"/>
    <lineage>
        <taxon>Eukaryota</taxon>
        <taxon>Fungi</taxon>
        <taxon>Dikarya</taxon>
        <taxon>Ascomycota</taxon>
        <taxon>Pezizomycotina</taxon>
        <taxon>Lecanoromycetes</taxon>
        <taxon>OSLEUM clade</taxon>
        <taxon>Lecanoromycetidae</taxon>
        <taxon>Lecanorales</taxon>
        <taxon>Lecanorineae</taxon>
        <taxon>Ramalinaceae</taxon>
        <taxon>Ramalina</taxon>
    </lineage>
</organism>
<dbReference type="Proteomes" id="UP001161017">
    <property type="component" value="Unassembled WGS sequence"/>
</dbReference>
<protein>
    <recommendedName>
        <fullName evidence="3">Dienelactone hydrolase</fullName>
    </recommendedName>
</protein>
<dbReference type="PANTHER" id="PTHR38436:SF3">
    <property type="entry name" value="CARBOXYMETHYLENEBUTENOLIDASE-RELATED"/>
    <property type="match status" value="1"/>
</dbReference>
<proteinExistence type="predicted"/>
<gene>
    <name evidence="1" type="ORF">OHK93_001004</name>
</gene>
<sequence>MKPLLVLTAKARHFDPIILTHWKEEGFEVIYLPYAGTREEYGNRLKHLADPLELGEMYAIVAYGEAATVVLELAQKPIPKLCALVAYYPTHIPAPGVGFPSSINLTVHLTQAPSFVPKYRKYFYANAQPGFAETNLETHNKVAASLAWTRTLAALRKGFEIDVDLEKIWDKHLELEFATKDVDATMQTMVAEPYVNHIPTITGGIGYKDLYRFYRDYFIPGNPPSTKMTPISRTVGTDRIVDEMHMSFTHTCEMPWILPDVKPTNKFVEVILVVVVCIRGTKLYNEHIYWDQASVLVQLGLLDPELVPKGMNAPRLPVAGSEAARKVLDEGAVKSNELIGSW</sequence>
<dbReference type="InterPro" id="IPR032710">
    <property type="entry name" value="NTF2-like_dom_sf"/>
</dbReference>
<keyword evidence="2" id="KW-1185">Reference proteome</keyword>
<accession>A0AA43QRH1</accession>
<dbReference type="AlphaFoldDB" id="A0AA43QRH1"/>
<dbReference type="Gene3D" id="3.10.450.50">
    <property type="match status" value="1"/>
</dbReference>
<dbReference type="SUPFAM" id="SSF54427">
    <property type="entry name" value="NTF2-like"/>
    <property type="match status" value="1"/>
</dbReference>
<name>A0AA43QRH1_9LECA</name>